<comment type="caution">
    <text evidence="3">The sequence shown here is derived from an EMBL/GenBank/DDBJ whole genome shotgun (WGS) entry which is preliminary data.</text>
</comment>
<feature type="chain" id="PRO_5045716527" evidence="1">
    <location>
        <begin position="24"/>
        <end position="369"/>
    </location>
</feature>
<protein>
    <submittedName>
        <fullName evidence="3">Polysaccharide lyase family 7 protein</fullName>
    </submittedName>
</protein>
<dbReference type="Pfam" id="PF08787">
    <property type="entry name" value="Alginate_lyase2"/>
    <property type="match status" value="1"/>
</dbReference>
<dbReference type="InterPro" id="IPR014895">
    <property type="entry name" value="Alginate_lyase_2"/>
</dbReference>
<dbReference type="SUPFAM" id="SSF49899">
    <property type="entry name" value="Concanavalin A-like lectins/glucanases"/>
    <property type="match status" value="1"/>
</dbReference>
<feature type="domain" description="Alginate lyase 2" evidence="2">
    <location>
        <begin position="57"/>
        <end position="353"/>
    </location>
</feature>
<reference evidence="3 4" key="1">
    <citation type="submission" date="2020-12" db="EMBL/GenBank/DDBJ databases">
        <title>Olleya sediminilitoris sp. nov., isolated from a tidal flat.</title>
        <authorList>
            <person name="Park S."/>
            <person name="Yoon J.-H."/>
        </authorList>
    </citation>
    <scope>NUCLEOTIDE SEQUENCE [LARGE SCALE GENOMIC DNA]</scope>
    <source>
        <strain evidence="3 4">YSTF-M6</strain>
    </source>
</reference>
<feature type="signal peptide" evidence="1">
    <location>
        <begin position="1"/>
        <end position="23"/>
    </location>
</feature>
<sequence>MKMIKKQHNLVLGLILLSIGLLNSCKDQVKTNTNKVNTVIKDTIKVKYANSVIPFFDNWKLILGDGSNAGIANNFENKDFFYTTNDGKTDWVVFKTPNGGDTHGTSNNTRTELAQIKKWYPKTANDKLTATLKVMNVSATGDARVAATHSVVVGQIHSADAFENEPLKIFYKKYPGHDKGSVFWHYEINTAGDDNSKRWDYSSAVWGNDFSVVGSDANTYPEQPKEGIALGEEFTYTIEVKNGIMNLTFTSPGHETKTFTKNIIQSEYTTVADIPEQTKQLFFPKGQDGVERPEAYTGEGCFFKLGAYNQTNGKSPDVNKNWCSGAQTHNGDIAKQYADGNYAEVWFKTASISVSDAAVSNEGYFTKND</sequence>
<dbReference type="GO" id="GO:0016829">
    <property type="term" value="F:lyase activity"/>
    <property type="evidence" value="ECO:0007669"/>
    <property type="project" value="UniProtKB-KW"/>
</dbReference>
<keyword evidence="1" id="KW-0732">Signal</keyword>
<proteinExistence type="predicted"/>
<keyword evidence="3" id="KW-0456">Lyase</keyword>
<name>A0ABS1WPV4_9FLAO</name>
<dbReference type="Proteomes" id="UP000605013">
    <property type="component" value="Unassembled WGS sequence"/>
</dbReference>
<dbReference type="EMBL" id="JAEMEF010000018">
    <property type="protein sequence ID" value="MBL7561161.1"/>
    <property type="molecule type" value="Genomic_DNA"/>
</dbReference>
<evidence type="ECO:0000256" key="1">
    <source>
        <dbReference type="SAM" id="SignalP"/>
    </source>
</evidence>
<dbReference type="RefSeq" id="WP_203001655.1">
    <property type="nucleotide sequence ID" value="NZ_JAEMEF010000018.1"/>
</dbReference>
<evidence type="ECO:0000313" key="4">
    <source>
        <dbReference type="Proteomes" id="UP000605013"/>
    </source>
</evidence>
<dbReference type="InterPro" id="IPR013320">
    <property type="entry name" value="ConA-like_dom_sf"/>
</dbReference>
<organism evidence="3 4">
    <name type="scientific">Olleya sediminilitoris</name>
    <dbReference type="NCBI Taxonomy" id="2795739"/>
    <lineage>
        <taxon>Bacteria</taxon>
        <taxon>Pseudomonadati</taxon>
        <taxon>Bacteroidota</taxon>
        <taxon>Flavobacteriia</taxon>
        <taxon>Flavobacteriales</taxon>
        <taxon>Flavobacteriaceae</taxon>
    </lineage>
</organism>
<evidence type="ECO:0000259" key="2">
    <source>
        <dbReference type="Pfam" id="PF08787"/>
    </source>
</evidence>
<keyword evidence="4" id="KW-1185">Reference proteome</keyword>
<gene>
    <name evidence="3" type="ORF">JAO71_15270</name>
</gene>
<dbReference type="Gene3D" id="2.60.120.200">
    <property type="match status" value="1"/>
</dbReference>
<accession>A0ABS1WPV4</accession>
<evidence type="ECO:0000313" key="3">
    <source>
        <dbReference type="EMBL" id="MBL7561161.1"/>
    </source>
</evidence>